<dbReference type="GO" id="GO:0003677">
    <property type="term" value="F:DNA binding"/>
    <property type="evidence" value="ECO:0007669"/>
    <property type="project" value="UniProtKB-KW"/>
</dbReference>
<dbReference type="Proteomes" id="UP000291101">
    <property type="component" value="Unassembled WGS sequence"/>
</dbReference>
<feature type="domain" description="Helix-turn-helix" evidence="1">
    <location>
        <begin position="10"/>
        <end position="54"/>
    </location>
</feature>
<sequence length="65" mass="7357">MAERRAIPVYLSLEEAAEAMSVSVKTIRRWIAAGMLPAYRCGKRAIRIKLEDLESAPREIPTTRL</sequence>
<organism evidence="2 3">
    <name type="scientific">Nocardioides zhouii</name>
    <dbReference type="NCBI Taxonomy" id="1168729"/>
    <lineage>
        <taxon>Bacteria</taxon>
        <taxon>Bacillati</taxon>
        <taxon>Actinomycetota</taxon>
        <taxon>Actinomycetes</taxon>
        <taxon>Propionibacteriales</taxon>
        <taxon>Nocardioidaceae</taxon>
        <taxon>Nocardioides</taxon>
    </lineage>
</organism>
<dbReference type="InterPro" id="IPR036388">
    <property type="entry name" value="WH-like_DNA-bd_sf"/>
</dbReference>
<proteinExistence type="predicted"/>
<dbReference type="NCBIfam" id="TIGR01764">
    <property type="entry name" value="excise"/>
    <property type="match status" value="1"/>
</dbReference>
<dbReference type="InterPro" id="IPR041657">
    <property type="entry name" value="HTH_17"/>
</dbReference>
<accession>A0A4V1RPX0</accession>
<dbReference type="SUPFAM" id="SSF46955">
    <property type="entry name" value="Putative DNA-binding domain"/>
    <property type="match status" value="1"/>
</dbReference>
<protein>
    <submittedName>
        <fullName evidence="2">DNA-binding protein</fullName>
    </submittedName>
</protein>
<evidence type="ECO:0000259" key="1">
    <source>
        <dbReference type="Pfam" id="PF12728"/>
    </source>
</evidence>
<dbReference type="InterPro" id="IPR009061">
    <property type="entry name" value="DNA-bd_dom_put_sf"/>
</dbReference>
<dbReference type="OrthoDB" id="4870800at2"/>
<dbReference type="AlphaFoldDB" id="A0A4V1RPX0"/>
<dbReference type="EMBL" id="SDWV01000010">
    <property type="protein sequence ID" value="RYC10827.1"/>
    <property type="molecule type" value="Genomic_DNA"/>
</dbReference>
<gene>
    <name evidence="2" type="ORF">EUA94_11475</name>
</gene>
<keyword evidence="2" id="KW-0238">DNA-binding</keyword>
<comment type="caution">
    <text evidence="2">The sequence shown here is derived from an EMBL/GenBank/DDBJ whole genome shotgun (WGS) entry which is preliminary data.</text>
</comment>
<name>A0A4V1RPX0_9ACTN</name>
<dbReference type="Pfam" id="PF12728">
    <property type="entry name" value="HTH_17"/>
    <property type="match status" value="1"/>
</dbReference>
<evidence type="ECO:0000313" key="2">
    <source>
        <dbReference type="EMBL" id="RYC10827.1"/>
    </source>
</evidence>
<dbReference type="InterPro" id="IPR010093">
    <property type="entry name" value="SinI_DNA-bd"/>
</dbReference>
<dbReference type="RefSeq" id="WP_129427020.1">
    <property type="nucleotide sequence ID" value="NZ_SDWV01000010.1"/>
</dbReference>
<reference evidence="2 3" key="1">
    <citation type="submission" date="2019-01" db="EMBL/GenBank/DDBJ databases">
        <title>Novel species of Nocardioides.</title>
        <authorList>
            <person name="Liu Q."/>
            <person name="X Y.-H."/>
        </authorList>
    </citation>
    <scope>NUCLEOTIDE SEQUENCE [LARGE SCALE GENOMIC DNA]</scope>
    <source>
        <strain evidence="2 3">HLT2-9</strain>
    </source>
</reference>
<keyword evidence="3" id="KW-1185">Reference proteome</keyword>
<evidence type="ECO:0000313" key="3">
    <source>
        <dbReference type="Proteomes" id="UP000291101"/>
    </source>
</evidence>
<dbReference type="Gene3D" id="1.10.10.10">
    <property type="entry name" value="Winged helix-like DNA-binding domain superfamily/Winged helix DNA-binding domain"/>
    <property type="match status" value="1"/>
</dbReference>